<dbReference type="AlphaFoldDB" id="A0AAE2YQ36"/>
<evidence type="ECO:0000256" key="4">
    <source>
        <dbReference type="ARBA" id="ARBA00032089"/>
    </source>
</evidence>
<dbReference type="PANTHER" id="PTHR34138">
    <property type="entry name" value="CELL SHAPE-DETERMINING PROTEIN MREC"/>
    <property type="match status" value="1"/>
</dbReference>
<evidence type="ECO:0000259" key="6">
    <source>
        <dbReference type="Pfam" id="PF04085"/>
    </source>
</evidence>
<accession>A0AAE2YQ36</accession>
<evidence type="ECO:0000256" key="1">
    <source>
        <dbReference type="ARBA" id="ARBA00009369"/>
    </source>
</evidence>
<evidence type="ECO:0000256" key="2">
    <source>
        <dbReference type="ARBA" id="ARBA00013855"/>
    </source>
</evidence>
<dbReference type="InterPro" id="IPR042177">
    <property type="entry name" value="Cell/Rod_1"/>
</dbReference>
<name>A0AAE2YQ36_9PROT</name>
<dbReference type="EMBL" id="JAAXYO010000126">
    <property type="protein sequence ID" value="MBU2788267.1"/>
    <property type="molecule type" value="Genomic_DNA"/>
</dbReference>
<keyword evidence="3 5" id="KW-0133">Cell shape</keyword>
<evidence type="ECO:0000313" key="7">
    <source>
        <dbReference type="EMBL" id="MBU2788267.1"/>
    </source>
</evidence>
<comment type="caution">
    <text evidence="7">The sequence shown here is derived from an EMBL/GenBank/DDBJ whole genome shotgun (WGS) entry which is preliminary data.</text>
</comment>
<dbReference type="GO" id="GO:0005886">
    <property type="term" value="C:plasma membrane"/>
    <property type="evidence" value="ECO:0007669"/>
    <property type="project" value="TreeGrafter"/>
</dbReference>
<evidence type="ECO:0000256" key="5">
    <source>
        <dbReference type="PIRNR" id="PIRNR038471"/>
    </source>
</evidence>
<dbReference type="Pfam" id="PF04085">
    <property type="entry name" value="MreC"/>
    <property type="match status" value="1"/>
</dbReference>
<dbReference type="Proteomes" id="UP001197378">
    <property type="component" value="Unassembled WGS sequence"/>
</dbReference>
<organism evidence="7 8">
    <name type="scientific">Igneacidithiobacillus copahuensis</name>
    <dbReference type="NCBI Taxonomy" id="2724909"/>
    <lineage>
        <taxon>Bacteria</taxon>
        <taxon>Pseudomonadati</taxon>
        <taxon>Pseudomonadota</taxon>
        <taxon>Acidithiobacillia</taxon>
        <taxon>Acidithiobacillales</taxon>
        <taxon>Acidithiobacillaceae</taxon>
        <taxon>Igneacidithiobacillus</taxon>
    </lineage>
</organism>
<comment type="similarity">
    <text evidence="1 5">Belongs to the MreC family.</text>
</comment>
<dbReference type="NCBIfam" id="TIGR00219">
    <property type="entry name" value="mreC"/>
    <property type="match status" value="1"/>
</dbReference>
<dbReference type="PIRSF" id="PIRSF038471">
    <property type="entry name" value="MreC"/>
    <property type="match status" value="1"/>
</dbReference>
<evidence type="ECO:0000256" key="3">
    <source>
        <dbReference type="ARBA" id="ARBA00022960"/>
    </source>
</evidence>
<reference evidence="7" key="1">
    <citation type="journal article" date="2021" name="ISME J.">
        <title>Genomic evolution of the class Acidithiobacillia: deep-branching Proteobacteria living in extreme acidic conditions.</title>
        <authorList>
            <person name="Moya-Beltran A."/>
            <person name="Beard S."/>
            <person name="Rojas-Villalobos C."/>
            <person name="Issotta F."/>
            <person name="Gallardo Y."/>
            <person name="Ulloa R."/>
            <person name="Giaveno A."/>
            <person name="Degli Esposti M."/>
            <person name="Johnson D.B."/>
            <person name="Quatrini R."/>
        </authorList>
    </citation>
    <scope>NUCLEOTIDE SEQUENCE</scope>
    <source>
        <strain evidence="7">VAN18-1</strain>
    </source>
</reference>
<protein>
    <recommendedName>
        <fullName evidence="2 5">Cell shape-determining protein MreC</fullName>
    </recommendedName>
    <alternativeName>
        <fullName evidence="4 5">Cell shape protein MreC</fullName>
    </alternativeName>
</protein>
<feature type="domain" description="Rod shape-determining protein MreC beta-barrel core" evidence="6">
    <location>
        <begin position="129"/>
        <end position="268"/>
    </location>
</feature>
<gene>
    <name evidence="7" type="primary">mreC</name>
    <name evidence="7" type="ORF">HFQ13_08630</name>
</gene>
<dbReference type="Gene3D" id="2.40.10.340">
    <property type="entry name" value="Rod shape-determining protein MreC, domain 1"/>
    <property type="match status" value="1"/>
</dbReference>
<dbReference type="GO" id="GO:0008360">
    <property type="term" value="P:regulation of cell shape"/>
    <property type="evidence" value="ECO:0007669"/>
    <property type="project" value="UniProtKB-KW"/>
</dbReference>
<proteinExistence type="inferred from homology"/>
<dbReference type="InterPro" id="IPR007221">
    <property type="entry name" value="MreC"/>
</dbReference>
<keyword evidence="8" id="KW-1185">Reference proteome</keyword>
<dbReference type="InterPro" id="IPR055342">
    <property type="entry name" value="MreC_beta-barrel_core"/>
</dbReference>
<dbReference type="InterPro" id="IPR042175">
    <property type="entry name" value="Cell/Rod_MreC_2"/>
</dbReference>
<sequence length="277" mass="29285">MPGMSLSRPLPSLLRLVLLGAVSAALSFYSVGHPNLQQFGLSLARPILWLNGQVRDVWLAGNQYLQGQAALQSENTDLRQRLHALEMQNLALPVLRAENRQLLALLDSFPTAPGRVTVAQIEAQSLLAGSQQITINAGSAEGVYVGQPALAPGGVIGQVVTVSRDNARISLLSDLSSSIPAQPLGGDEPILVDGQGNLRALSVPFQSRDTKLVPGTELVTSGLGGRFPPGLPLGVVEGVERKNGGPFAQITVRPSANLAALNTILLLWPQTRHSSDR</sequence>
<evidence type="ECO:0000313" key="8">
    <source>
        <dbReference type="Proteomes" id="UP001197378"/>
    </source>
</evidence>
<comment type="function">
    <text evidence="5">Involved in formation and maintenance of cell shape.</text>
</comment>
<dbReference type="PANTHER" id="PTHR34138:SF1">
    <property type="entry name" value="CELL SHAPE-DETERMINING PROTEIN MREC"/>
    <property type="match status" value="1"/>
</dbReference>
<dbReference type="Gene3D" id="2.40.10.350">
    <property type="entry name" value="Rod shape-determining protein MreC, domain 2"/>
    <property type="match status" value="1"/>
</dbReference>
<dbReference type="RefSeq" id="WP_215872263.1">
    <property type="nucleotide sequence ID" value="NZ_JAAXYO010000126.1"/>
</dbReference>